<evidence type="ECO:0000313" key="1">
    <source>
        <dbReference type="EMBL" id="AMD89534.1"/>
    </source>
</evidence>
<dbReference type="Proteomes" id="UP000069241">
    <property type="component" value="Chromosome"/>
</dbReference>
<keyword evidence="2" id="KW-1185">Reference proteome</keyword>
<proteinExistence type="predicted"/>
<name>A0A0X8JIU3_9BACT</name>
<dbReference type="KEGG" id="dfi:AXF13_05060"/>
<gene>
    <name evidence="1" type="ORF">AXF13_05060</name>
</gene>
<organism evidence="1 2">
    <name type="scientific">Desulfovibrio fairfieldensis</name>
    <dbReference type="NCBI Taxonomy" id="44742"/>
    <lineage>
        <taxon>Bacteria</taxon>
        <taxon>Pseudomonadati</taxon>
        <taxon>Thermodesulfobacteriota</taxon>
        <taxon>Desulfovibrionia</taxon>
        <taxon>Desulfovibrionales</taxon>
        <taxon>Desulfovibrionaceae</taxon>
        <taxon>Desulfovibrio</taxon>
    </lineage>
</organism>
<evidence type="ECO:0008006" key="3">
    <source>
        <dbReference type="Google" id="ProtNLM"/>
    </source>
</evidence>
<evidence type="ECO:0000313" key="2">
    <source>
        <dbReference type="Proteomes" id="UP000069241"/>
    </source>
</evidence>
<dbReference type="EMBL" id="CP014229">
    <property type="protein sequence ID" value="AMD89534.1"/>
    <property type="molecule type" value="Genomic_DNA"/>
</dbReference>
<sequence length="131" mass="14643">MKIFFSIALCCLLAACGGKTVDNKLFAVAWAPQDAPQSEISPEQAATEISRCLGQKDVGTAITDPAFDKERAFVVKQLQDGDMRYAQIYYYYGDTFMLITERFAIALNFTTDSKGKIRECLVEKISELVHK</sequence>
<reference evidence="2" key="1">
    <citation type="submission" date="2016-02" db="EMBL/GenBank/DDBJ databases">
        <authorList>
            <person name="Holder M.E."/>
            <person name="Ajami N.J."/>
            <person name="Petrosino J.F."/>
        </authorList>
    </citation>
    <scope>NUCLEOTIDE SEQUENCE [LARGE SCALE GENOMIC DNA]</scope>
    <source>
        <strain evidence="2">CCUG 45958</strain>
    </source>
</reference>
<dbReference type="AlphaFoldDB" id="A0A0X8JIU3"/>
<accession>A0A0X8JIU3</accession>
<dbReference type="PROSITE" id="PS51257">
    <property type="entry name" value="PROKAR_LIPOPROTEIN"/>
    <property type="match status" value="1"/>
</dbReference>
<protein>
    <recommendedName>
        <fullName evidence="3">Lipoprotein</fullName>
    </recommendedName>
</protein>